<dbReference type="HOGENOM" id="CLU_1101296_0_0_7"/>
<keyword evidence="1" id="KW-0812">Transmembrane</keyword>
<proteinExistence type="predicted"/>
<keyword evidence="1" id="KW-1133">Transmembrane helix</keyword>
<dbReference type="EMBL" id="CP002355">
    <property type="protein sequence ID" value="ADR34062.1"/>
    <property type="molecule type" value="Genomic_DNA"/>
</dbReference>
<keyword evidence="3" id="KW-1185">Reference proteome</keyword>
<feature type="transmembrane region" description="Helical" evidence="1">
    <location>
        <begin position="149"/>
        <end position="167"/>
    </location>
</feature>
<protein>
    <submittedName>
        <fullName evidence="2">Uncharacterized protein</fullName>
    </submittedName>
</protein>
<evidence type="ECO:0000313" key="3">
    <source>
        <dbReference type="Proteomes" id="UP000008721"/>
    </source>
</evidence>
<dbReference type="OrthoDB" id="5338856at2"/>
<dbReference type="STRING" id="709032.Sulku_1400"/>
<reference evidence="2 3" key="1">
    <citation type="journal article" date="2012" name="Stand. Genomic Sci.">
        <title>Complete genome sequence of the sulfur compounds oxidizing chemolithoautotroph Sulfuricurvum kujiense type strain (YK-1(T)).</title>
        <authorList>
            <person name="Han C."/>
            <person name="Kotsyurbenko O."/>
            <person name="Chertkov O."/>
            <person name="Held B."/>
            <person name="Lapidus A."/>
            <person name="Nolan M."/>
            <person name="Lucas S."/>
            <person name="Hammon N."/>
            <person name="Deshpande S."/>
            <person name="Cheng J.F."/>
            <person name="Tapia R."/>
            <person name="Goodwin L.A."/>
            <person name="Pitluck S."/>
            <person name="Liolios K."/>
            <person name="Pagani I."/>
            <person name="Ivanova N."/>
            <person name="Mavromatis K."/>
            <person name="Mikhailova N."/>
            <person name="Pati A."/>
            <person name="Chen A."/>
            <person name="Palaniappan K."/>
            <person name="Land M."/>
            <person name="Hauser L."/>
            <person name="Chang Y.J."/>
            <person name="Jeffries C.D."/>
            <person name="Brambilla E.M."/>
            <person name="Rohde M."/>
            <person name="Spring S."/>
            <person name="Sikorski J."/>
            <person name="Goker M."/>
            <person name="Woyke T."/>
            <person name="Bristow J."/>
            <person name="Eisen J.A."/>
            <person name="Markowitz V."/>
            <person name="Hugenholtz P."/>
            <person name="Kyrpides N.C."/>
            <person name="Klenk H.P."/>
            <person name="Detter J.C."/>
        </authorList>
    </citation>
    <scope>NUCLEOTIDE SEQUENCE [LARGE SCALE GENOMIC DNA]</scope>
    <source>
        <strain evidence="3">ATCC BAA-921 / DSM 16994 / JCM 11577 / YK-1</strain>
    </source>
</reference>
<keyword evidence="1" id="KW-0472">Membrane</keyword>
<organism evidence="2 3">
    <name type="scientific">Sulfuricurvum kujiense (strain ATCC BAA-921 / DSM 16994 / JCM 11577 / YK-1)</name>
    <dbReference type="NCBI Taxonomy" id="709032"/>
    <lineage>
        <taxon>Bacteria</taxon>
        <taxon>Pseudomonadati</taxon>
        <taxon>Campylobacterota</taxon>
        <taxon>Epsilonproteobacteria</taxon>
        <taxon>Campylobacterales</taxon>
        <taxon>Sulfurimonadaceae</taxon>
        <taxon>Sulfuricurvum</taxon>
    </lineage>
</organism>
<sequence>MRYLLPLLLLPAFLWGAKILSYNVYDRNDRVDVMLTFDTPYEGVLRQNRQNDTVIVKLEEAFIDSPVVKNVTSKYLNKLTITPENENIKIIAELSNNVIMQASKTSDSYGLRLRFMHPEAVNSATQNTPVDETSVDGLPTKKGNEFEQSYYVVIGILIIGIAILFWLKQNIAKRTTAMKNEPKSPWLFDKTTAAETKASLSASLPMSNESGGVHIRFQKPLDNSHTVAMLDYGTMSYLVLLGNTTILLDKFQDNIPVTQNDFETLLQSKHRELDGYFQLAPAQDEVFDSYKEKASGVY</sequence>
<dbReference type="AlphaFoldDB" id="E4TYS1"/>
<dbReference type="KEGG" id="sku:Sulku_1400"/>
<gene>
    <name evidence="2" type="ordered locus">Sulku_1400</name>
</gene>
<dbReference type="RefSeq" id="WP_013460259.1">
    <property type="nucleotide sequence ID" value="NC_014762.1"/>
</dbReference>
<evidence type="ECO:0000313" key="2">
    <source>
        <dbReference type="EMBL" id="ADR34062.1"/>
    </source>
</evidence>
<accession>E4TYS1</accession>
<dbReference type="Proteomes" id="UP000008721">
    <property type="component" value="Chromosome"/>
</dbReference>
<name>E4TYS1_SULKY</name>
<dbReference type="eggNOG" id="COG3190">
    <property type="taxonomic scope" value="Bacteria"/>
</dbReference>
<evidence type="ECO:0000256" key="1">
    <source>
        <dbReference type="SAM" id="Phobius"/>
    </source>
</evidence>